<dbReference type="RefSeq" id="WP_348815321.1">
    <property type="nucleotide sequence ID" value="NZ_CP098828.1"/>
</dbReference>
<dbReference type="SUPFAM" id="SSF52096">
    <property type="entry name" value="ClpP/crotonase"/>
    <property type="match status" value="1"/>
</dbReference>
<reference evidence="1" key="1">
    <citation type="submission" date="2022-06" db="EMBL/GenBank/DDBJ databases">
        <title>A novel DMS-producing enzyme.</title>
        <authorList>
            <person name="Zhang Y."/>
        </authorList>
    </citation>
    <scope>NUCLEOTIDE SEQUENCE</scope>
    <source>
        <strain evidence="1">H10-59</strain>
    </source>
</reference>
<gene>
    <name evidence="1" type="ORF">NFG57_02925</name>
</gene>
<accession>A0AAU7KXS9</accession>
<name>A0AAU7KXS9_9GAMM</name>
<dbReference type="InterPro" id="IPR029045">
    <property type="entry name" value="ClpP/crotonase-like_dom_sf"/>
</dbReference>
<proteinExistence type="predicted"/>
<sequence length="369" mass="39388">MTSHLLQDIAPQTPLSDPLSPAAAQSAVIELEGTRLVAVTTLPERARGAIGKRETAIFRQAIATASEHRLPLMMLIDSAGAKVDEGVAVQGDLRALIGDLLVGRQRIPGVLAVLGHNTFGGASLVAMCADQRLYTPANRLAMSGPRLLYARNLHQHRVDAVISAASRLRRDPAGHATSGTPTALRNDIARWLASSRRIDLNVGSATESVATLPSARVSRSQQEQHAWITCHGSAPPDHLDLADLAQAIQRLPAGLSLILRCQWSCHSLRAIDEARLQSLALVRLASTIEHRVRSGAAVELVIDGELSGGIYLALAACASQVRLTARGRVRSLPSRVAALITPRGDHPQASAEHLHALGIIDTLEAWDEH</sequence>
<protein>
    <submittedName>
        <fullName evidence="1">Uncharacterized protein</fullName>
    </submittedName>
</protein>
<dbReference type="AlphaFoldDB" id="A0AAU7KXS9"/>
<organism evidence="1">
    <name type="scientific">Halomonas sp. H10-59</name>
    <dbReference type="NCBI Taxonomy" id="2950874"/>
    <lineage>
        <taxon>Bacteria</taxon>
        <taxon>Pseudomonadati</taxon>
        <taxon>Pseudomonadota</taxon>
        <taxon>Gammaproteobacteria</taxon>
        <taxon>Oceanospirillales</taxon>
        <taxon>Halomonadaceae</taxon>
        <taxon>Halomonas</taxon>
    </lineage>
</organism>
<dbReference type="EMBL" id="CP098828">
    <property type="protein sequence ID" value="XBO75753.1"/>
    <property type="molecule type" value="Genomic_DNA"/>
</dbReference>
<dbReference type="Gene3D" id="3.90.226.10">
    <property type="entry name" value="2-enoyl-CoA Hydratase, Chain A, domain 1"/>
    <property type="match status" value="1"/>
</dbReference>
<evidence type="ECO:0000313" key="1">
    <source>
        <dbReference type="EMBL" id="XBO75753.1"/>
    </source>
</evidence>